<reference evidence="10 11" key="1">
    <citation type="submission" date="2017-09" db="EMBL/GenBank/DDBJ databases">
        <title>The Catabolism of 3,6-Dichlorosalicylic acid is Initiated by the Cytochrome P450 Monooxygenase DsmABC in Rhizorhabdus dicambivorans Ndbn-20.</title>
        <authorList>
            <person name="Na L."/>
        </authorList>
    </citation>
    <scope>NUCLEOTIDE SEQUENCE [LARGE SCALE GENOMIC DNA]</scope>
    <source>
        <strain evidence="10 11">Ndbn-20m</strain>
    </source>
</reference>
<dbReference type="PANTHER" id="PTHR41533:SF1">
    <property type="entry name" value="L,D-TRANSPEPTIDASE YCBB-RELATED"/>
    <property type="match status" value="1"/>
</dbReference>
<dbReference type="PROSITE" id="PS52029">
    <property type="entry name" value="LD_TPASE"/>
    <property type="match status" value="1"/>
</dbReference>
<proteinExistence type="inferred from homology"/>
<comment type="pathway">
    <text evidence="1 7">Cell wall biogenesis; peptidoglycan biosynthesis.</text>
</comment>
<dbReference type="GO" id="GO:0008360">
    <property type="term" value="P:regulation of cell shape"/>
    <property type="evidence" value="ECO:0007669"/>
    <property type="project" value="UniProtKB-UniRule"/>
</dbReference>
<dbReference type="SUPFAM" id="SSF141523">
    <property type="entry name" value="L,D-transpeptidase catalytic domain-like"/>
    <property type="match status" value="1"/>
</dbReference>
<feature type="domain" description="L,D-TPase catalytic" evidence="9">
    <location>
        <begin position="217"/>
        <end position="382"/>
    </location>
</feature>
<dbReference type="GO" id="GO:0004180">
    <property type="term" value="F:carboxypeptidase activity"/>
    <property type="evidence" value="ECO:0007669"/>
    <property type="project" value="UniProtKB-ARBA"/>
</dbReference>
<name>A0A2A4FTX8_9SPHN</name>
<dbReference type="InterPro" id="IPR038063">
    <property type="entry name" value="Transpep_catalytic_dom"/>
</dbReference>
<keyword evidence="4 7" id="KW-0133">Cell shape</keyword>
<dbReference type="Pfam" id="PF20142">
    <property type="entry name" value="Scaffold"/>
    <property type="match status" value="1"/>
</dbReference>
<evidence type="ECO:0000256" key="3">
    <source>
        <dbReference type="ARBA" id="ARBA00022679"/>
    </source>
</evidence>
<comment type="similarity">
    <text evidence="2">Belongs to the YkuD family.</text>
</comment>
<gene>
    <name evidence="10" type="ORF">COO09_17855</name>
</gene>
<evidence type="ECO:0000256" key="1">
    <source>
        <dbReference type="ARBA" id="ARBA00004752"/>
    </source>
</evidence>
<keyword evidence="3" id="KW-0808">Transferase</keyword>
<dbReference type="RefSeq" id="WP_066966383.1">
    <property type="nucleotide sequence ID" value="NZ_CP023449.1"/>
</dbReference>
<dbReference type="OrthoDB" id="9778545at2"/>
<evidence type="ECO:0000313" key="10">
    <source>
        <dbReference type="EMBL" id="PCE40898.1"/>
    </source>
</evidence>
<evidence type="ECO:0000256" key="4">
    <source>
        <dbReference type="ARBA" id="ARBA00022960"/>
    </source>
</evidence>
<evidence type="ECO:0000256" key="7">
    <source>
        <dbReference type="PROSITE-ProRule" id="PRU01373"/>
    </source>
</evidence>
<dbReference type="UniPathway" id="UPA00219"/>
<evidence type="ECO:0000256" key="2">
    <source>
        <dbReference type="ARBA" id="ARBA00005992"/>
    </source>
</evidence>
<feature type="region of interest" description="Disordered" evidence="8">
    <location>
        <begin position="1"/>
        <end position="21"/>
    </location>
</feature>
<dbReference type="Pfam" id="PF03734">
    <property type="entry name" value="YkuD"/>
    <property type="match status" value="1"/>
</dbReference>
<evidence type="ECO:0000256" key="8">
    <source>
        <dbReference type="SAM" id="MobiDB-lite"/>
    </source>
</evidence>
<dbReference type="KEGG" id="rdi:CMV14_07935"/>
<keyword evidence="5 7" id="KW-0573">Peptidoglycan synthesis</keyword>
<dbReference type="CDD" id="cd16913">
    <property type="entry name" value="YkuD_like"/>
    <property type="match status" value="1"/>
</dbReference>
<organism evidence="10 11">
    <name type="scientific">Rhizorhabdus dicambivorans</name>
    <dbReference type="NCBI Taxonomy" id="1850238"/>
    <lineage>
        <taxon>Bacteria</taxon>
        <taxon>Pseudomonadati</taxon>
        <taxon>Pseudomonadota</taxon>
        <taxon>Alphaproteobacteria</taxon>
        <taxon>Sphingomonadales</taxon>
        <taxon>Sphingomonadaceae</taxon>
        <taxon>Rhizorhabdus</taxon>
    </lineage>
</organism>
<dbReference type="InterPro" id="IPR052905">
    <property type="entry name" value="LD-transpeptidase_YkuD-like"/>
</dbReference>
<feature type="active site" description="Proton donor/acceptor" evidence="7">
    <location>
        <position position="322"/>
    </location>
</feature>
<dbReference type="PANTHER" id="PTHR41533">
    <property type="entry name" value="L,D-TRANSPEPTIDASE HI_1667-RELATED"/>
    <property type="match status" value="1"/>
</dbReference>
<sequence>MLFIGNQSTPSSPSWNRAFRRAGRRPPSAKRWLATLPLLLVAGFTFNGTAPAGITPEDSAGIVAPQERARWSVAQIRDLIAVIDESAAEGLDPTAYNADALRAAANANQQSPALDALATSIALRVALDYADGRIDDKERFDWHMTPPLDSNALATGLNDALDRDRLGKWLRGLLPDHEQYRALKAAYAQAVGDEAMRAQLRANLERWRWMPRDLGDRYIYVNVPSYRLSVMNDGTEEASYNVVVGAPKTPTPQLALHAQSIVANPSWTVPQSIIKAGGVRGKGFRYTRNPDGSVRAVQAPGPTNALGRIKIDMPNPHAIYLHDTPNHAVFDRENRALSHGCVRVQNIQELAALLQGGDGLDDALAEPSKTRTFQLGRSIPVYLVYFTAQAERDGSIRFVGDPYGRDAALLRQLGGPGSGAVQMAAR</sequence>
<dbReference type="EMBL" id="NWUF01000021">
    <property type="protein sequence ID" value="PCE40898.1"/>
    <property type="molecule type" value="Genomic_DNA"/>
</dbReference>
<evidence type="ECO:0000256" key="6">
    <source>
        <dbReference type="ARBA" id="ARBA00023316"/>
    </source>
</evidence>
<comment type="caution">
    <text evidence="10">The sequence shown here is derived from an EMBL/GenBank/DDBJ whole genome shotgun (WGS) entry which is preliminary data.</text>
</comment>
<dbReference type="GO" id="GO:0016740">
    <property type="term" value="F:transferase activity"/>
    <property type="evidence" value="ECO:0007669"/>
    <property type="project" value="UniProtKB-KW"/>
</dbReference>
<protein>
    <submittedName>
        <fullName evidence="10">L,D-transpeptidase</fullName>
    </submittedName>
</protein>
<dbReference type="InterPro" id="IPR005490">
    <property type="entry name" value="LD_TPept_cat_dom"/>
</dbReference>
<evidence type="ECO:0000259" key="9">
    <source>
        <dbReference type="PROSITE" id="PS52029"/>
    </source>
</evidence>
<evidence type="ECO:0000256" key="5">
    <source>
        <dbReference type="ARBA" id="ARBA00022984"/>
    </source>
</evidence>
<keyword evidence="11" id="KW-1185">Reference proteome</keyword>
<feature type="compositionally biased region" description="Polar residues" evidence="8">
    <location>
        <begin position="1"/>
        <end position="15"/>
    </location>
</feature>
<feature type="active site" description="Nucleophile" evidence="7">
    <location>
        <position position="341"/>
    </location>
</feature>
<dbReference type="Proteomes" id="UP000218934">
    <property type="component" value="Unassembled WGS sequence"/>
</dbReference>
<evidence type="ECO:0000313" key="11">
    <source>
        <dbReference type="Proteomes" id="UP000218934"/>
    </source>
</evidence>
<dbReference type="Gene3D" id="2.40.440.10">
    <property type="entry name" value="L,D-transpeptidase catalytic domain-like"/>
    <property type="match status" value="1"/>
</dbReference>
<keyword evidence="6 7" id="KW-0961">Cell wall biogenesis/degradation</keyword>
<dbReference type="AlphaFoldDB" id="A0A2A4FTX8"/>
<dbReference type="GO" id="GO:0071555">
    <property type="term" value="P:cell wall organization"/>
    <property type="evidence" value="ECO:0007669"/>
    <property type="project" value="UniProtKB-UniRule"/>
</dbReference>
<dbReference type="GO" id="GO:0009252">
    <property type="term" value="P:peptidoglycan biosynthetic process"/>
    <property type="evidence" value="ECO:0007669"/>
    <property type="project" value="UniProtKB-UniPathway"/>
</dbReference>
<accession>A0A2A4FTX8</accession>
<dbReference type="InterPro" id="IPR045380">
    <property type="entry name" value="LD_TPept_scaffold_dom"/>
</dbReference>